<comment type="subcellular location">
    <subcellularLocation>
        <location evidence="3">Cytoplasm</location>
    </subcellularLocation>
    <text evidence="3">Associated with two foci at the outer edges of the nucleoid region in young cells, and at four foci within both cell halves in older cells.</text>
</comment>
<evidence type="ECO:0000313" key="5">
    <source>
        <dbReference type="Proteomes" id="UP001179842"/>
    </source>
</evidence>
<dbReference type="Gene3D" id="1.10.10.580">
    <property type="entry name" value="Structural maintenance of chromosome 1. Chain E"/>
    <property type="match status" value="1"/>
</dbReference>
<dbReference type="Gene3D" id="6.10.250.2410">
    <property type="match status" value="1"/>
</dbReference>
<name>A0ABY8LW72_9BACT</name>
<sequence>MNNEAEVSQDTLKNDTDINIENFSGPLDLLLSLVKEKNVDIFEINLAELATDYLRIIDKIKDTHFEIATDYLVMAATLIQIKARMLLAEKDEVIDQEIEEDKAKLLRLLAEYQQFKPIFALLREQEEKRALIYIKKPSNLEPFIRPIDRTAVDGNSSKTKLTQVLTMMFERLHAEKLRQIKIDSVNVTPGDQMKMIRNLFTQYGKVTFEMVFSVPSIKHFVITLIALLDMSRKEEIILSQDEQFGIIKIEKGPNYEK</sequence>
<dbReference type="EMBL" id="CP122979">
    <property type="protein sequence ID" value="WGI37065.1"/>
    <property type="molecule type" value="Genomic_DNA"/>
</dbReference>
<evidence type="ECO:0000313" key="4">
    <source>
        <dbReference type="EMBL" id="WGI37065.1"/>
    </source>
</evidence>
<evidence type="ECO:0000256" key="3">
    <source>
        <dbReference type="HAMAP-Rule" id="MF_01805"/>
    </source>
</evidence>
<comment type="similarity">
    <text evidence="3">Belongs to the ScpA family.</text>
</comment>
<dbReference type="Proteomes" id="UP001179842">
    <property type="component" value="Chromosome"/>
</dbReference>
<accession>A0ABY8LW72</accession>
<comment type="subunit">
    <text evidence="3">Component of a cohesin-like complex composed of ScpA, ScpB and the Smc homodimer, in which ScpA and ScpB bind to the head domain of Smc. The presence of the three proteins is required for the association of the complex with DNA.</text>
</comment>
<keyword evidence="1 3" id="KW-0159">Chromosome partition</keyword>
<dbReference type="Pfam" id="PF02616">
    <property type="entry name" value="SMC_ScpA"/>
    <property type="match status" value="1"/>
</dbReference>
<keyword evidence="3" id="KW-0132">Cell division</keyword>
<dbReference type="RefSeq" id="WP_280102368.1">
    <property type="nucleotide sequence ID" value="NZ_CP122979.1"/>
</dbReference>
<dbReference type="InterPro" id="IPR023093">
    <property type="entry name" value="ScpA-like_C"/>
</dbReference>
<proteinExistence type="inferred from homology"/>
<dbReference type="HAMAP" id="MF_01805">
    <property type="entry name" value="ScpA"/>
    <property type="match status" value="1"/>
</dbReference>
<comment type="function">
    <text evidence="3">Participates in chromosomal partition during cell division. May act via the formation of a condensin-like complex containing Smc and ScpB that pull DNA away from mid-cell into both cell halves.</text>
</comment>
<organism evidence="4 5">
    <name type="scientific">Mesomycoplasma lagogenitalium</name>
    <dbReference type="NCBI Taxonomy" id="171286"/>
    <lineage>
        <taxon>Bacteria</taxon>
        <taxon>Bacillati</taxon>
        <taxon>Mycoplasmatota</taxon>
        <taxon>Mycoplasmoidales</taxon>
        <taxon>Metamycoplasmataceae</taxon>
        <taxon>Mesomycoplasma</taxon>
    </lineage>
</organism>
<reference evidence="4" key="1">
    <citation type="submission" date="2023-04" db="EMBL/GenBank/DDBJ databases">
        <title>Completed genome of Mycoplasma lagogenitalium type strain 12MS.</title>
        <authorList>
            <person name="Spergser J."/>
        </authorList>
    </citation>
    <scope>NUCLEOTIDE SEQUENCE</scope>
    <source>
        <strain evidence="4">12MS</strain>
    </source>
</reference>
<dbReference type="InterPro" id="IPR003768">
    <property type="entry name" value="ScpA"/>
</dbReference>
<gene>
    <name evidence="3" type="primary">scpA</name>
    <name evidence="4" type="ORF">QEG99_03150</name>
</gene>
<evidence type="ECO:0000256" key="1">
    <source>
        <dbReference type="ARBA" id="ARBA00022829"/>
    </source>
</evidence>
<evidence type="ECO:0000256" key="2">
    <source>
        <dbReference type="ARBA" id="ARBA00044777"/>
    </source>
</evidence>
<keyword evidence="5" id="KW-1185">Reference proteome</keyword>
<protein>
    <recommendedName>
        <fullName evidence="2 3">Segregation and condensation protein A</fullName>
    </recommendedName>
</protein>
<dbReference type="PANTHER" id="PTHR33969">
    <property type="entry name" value="SEGREGATION AND CONDENSATION PROTEIN A"/>
    <property type="match status" value="1"/>
</dbReference>
<keyword evidence="3" id="KW-0963">Cytoplasm</keyword>
<dbReference type="PANTHER" id="PTHR33969:SF2">
    <property type="entry name" value="SEGREGATION AND CONDENSATION PROTEIN A"/>
    <property type="match status" value="1"/>
</dbReference>
<dbReference type="NCBIfam" id="NF000994">
    <property type="entry name" value="PRK00104.1-3"/>
    <property type="match status" value="1"/>
</dbReference>
<keyword evidence="3" id="KW-0131">Cell cycle</keyword>